<dbReference type="EMBL" id="VOLR01000003">
    <property type="protein sequence ID" value="TWX62358.1"/>
    <property type="molecule type" value="Genomic_DNA"/>
</dbReference>
<dbReference type="PANTHER" id="PTHR43510:SF1">
    <property type="entry name" value="AMINOTRANSFERASE FUNCTION, HYPOTHETICAL (EUROFUNG)"/>
    <property type="match status" value="1"/>
</dbReference>
<dbReference type="Proteomes" id="UP000321917">
    <property type="component" value="Unassembled WGS sequence"/>
</dbReference>
<organism evidence="3 5">
    <name type="scientific">Colwellia hornerae</name>
    <dbReference type="NCBI Taxonomy" id="89402"/>
    <lineage>
        <taxon>Bacteria</taxon>
        <taxon>Pseudomonadati</taxon>
        <taxon>Pseudomonadota</taxon>
        <taxon>Gammaproteobacteria</taxon>
        <taxon>Alteromonadales</taxon>
        <taxon>Colwelliaceae</taxon>
        <taxon>Colwellia</taxon>
    </lineage>
</organism>
<dbReference type="InterPro" id="IPR015421">
    <property type="entry name" value="PyrdxlP-dep_Trfase_major"/>
</dbReference>
<keyword evidence="4" id="KW-1185">Reference proteome</keyword>
<evidence type="ECO:0000313" key="4">
    <source>
        <dbReference type="Proteomes" id="UP000321525"/>
    </source>
</evidence>
<keyword evidence="3" id="KW-0032">Aminotransferase</keyword>
<proteinExistence type="predicted"/>
<comment type="caution">
    <text evidence="3">The sequence shown here is derived from an EMBL/GenBank/DDBJ whole genome shotgun (WGS) entry which is preliminary data.</text>
</comment>
<dbReference type="RefSeq" id="WP_146797829.1">
    <property type="nucleotide sequence ID" value="NZ_VOLP01000004.1"/>
</dbReference>
<dbReference type="Pfam" id="PF00155">
    <property type="entry name" value="Aminotran_1_2"/>
    <property type="match status" value="1"/>
</dbReference>
<gene>
    <name evidence="2" type="ORF">ESZ26_02940</name>
    <name evidence="3" type="ORF">ESZ27_00425</name>
</gene>
<dbReference type="EMBL" id="VOLQ01000001">
    <property type="protein sequence ID" value="TWX72310.1"/>
    <property type="molecule type" value="Genomic_DNA"/>
</dbReference>
<dbReference type="GO" id="GO:0008483">
    <property type="term" value="F:transaminase activity"/>
    <property type="evidence" value="ECO:0007669"/>
    <property type="project" value="UniProtKB-KW"/>
</dbReference>
<sequence>MSNTLPAHIAFGQRLAENQKVTIAHNLSNSCGQTLSVAQLCRLGNISLDNLLAEQALSYASLSGSHYLRTLIADFHQDHNHHKVKLTAENVLTFCGAQEALSAIYQTVLGEEEITQCNKPEQHAAIEIVVITPCYPSLVTMAEQMGIKVRCLTVDFQQNWQINQAALLALVNENTRLIVLNSPHNPSGSIIDTQFAEQILAVAKQFNCYLLADDVSQASNYNNLDLAHHYLDYERTIVVSVLSKSFGLAGLRIGWAVSKDKLLLKKLLAVKAQGSICSSIVDEKLAELALENHVKIISENNIIIKDNIALFQQFIDKNQSHFSWFPPQAGLLTLVKCHSDLPMLKWAEQLAEQVGIFVYPSCLFGLTGPYFRLGLGAKNFPMTLDSLQGFVDRY</sequence>
<feature type="domain" description="Aminotransferase class I/classII large" evidence="1">
    <location>
        <begin position="54"/>
        <end position="375"/>
    </location>
</feature>
<dbReference type="GO" id="GO:0030170">
    <property type="term" value="F:pyridoxal phosphate binding"/>
    <property type="evidence" value="ECO:0007669"/>
    <property type="project" value="InterPro"/>
</dbReference>
<dbReference type="Gene3D" id="3.40.640.10">
    <property type="entry name" value="Type I PLP-dependent aspartate aminotransferase-like (Major domain)"/>
    <property type="match status" value="1"/>
</dbReference>
<dbReference type="InterPro" id="IPR015422">
    <property type="entry name" value="PyrdxlP-dep_Trfase_small"/>
</dbReference>
<evidence type="ECO:0000259" key="1">
    <source>
        <dbReference type="Pfam" id="PF00155"/>
    </source>
</evidence>
<evidence type="ECO:0000313" key="5">
    <source>
        <dbReference type="Proteomes" id="UP000321917"/>
    </source>
</evidence>
<dbReference type="InterPro" id="IPR004839">
    <property type="entry name" value="Aminotransferase_I/II_large"/>
</dbReference>
<name>A0A5C6QUL9_9GAMM</name>
<dbReference type="Proteomes" id="UP000321525">
    <property type="component" value="Unassembled WGS sequence"/>
</dbReference>
<reference evidence="3 5" key="1">
    <citation type="submission" date="2019-07" db="EMBL/GenBank/DDBJ databases">
        <title>Genomes of sea-ice associated Colwellia species.</title>
        <authorList>
            <person name="Bowman J.P."/>
        </authorList>
    </citation>
    <scope>NUCLEOTIDE SEQUENCE [LARGE SCALE GENOMIC DNA]</scope>
    <source>
        <strain evidence="2 4">ACAM 607</strain>
        <strain evidence="3 5">IC036</strain>
    </source>
</reference>
<evidence type="ECO:0000313" key="2">
    <source>
        <dbReference type="EMBL" id="TWX62358.1"/>
    </source>
</evidence>
<dbReference type="OrthoDB" id="9803354at2"/>
<dbReference type="InterPro" id="IPR015424">
    <property type="entry name" value="PyrdxlP-dep_Trfase"/>
</dbReference>
<dbReference type="AlphaFoldDB" id="A0A5C6QUL9"/>
<evidence type="ECO:0000313" key="3">
    <source>
        <dbReference type="EMBL" id="TWX72310.1"/>
    </source>
</evidence>
<dbReference type="Gene3D" id="3.90.1150.10">
    <property type="entry name" value="Aspartate Aminotransferase, domain 1"/>
    <property type="match status" value="1"/>
</dbReference>
<keyword evidence="3" id="KW-0808">Transferase</keyword>
<dbReference type="CDD" id="cd00609">
    <property type="entry name" value="AAT_like"/>
    <property type="match status" value="1"/>
</dbReference>
<dbReference type="SUPFAM" id="SSF53383">
    <property type="entry name" value="PLP-dependent transferases"/>
    <property type="match status" value="1"/>
</dbReference>
<protein>
    <submittedName>
        <fullName evidence="3">Pyridoxal phosphate-dependent aminotransferase</fullName>
    </submittedName>
</protein>
<accession>A0A5C6QUL9</accession>
<dbReference type="PANTHER" id="PTHR43510">
    <property type="entry name" value="AMINOTRANSFERASE FUNCTION, HYPOTHETICAL (EUROFUNG)"/>
    <property type="match status" value="1"/>
</dbReference>